<dbReference type="PANTHER" id="PTHR30146:SF109">
    <property type="entry name" value="HTH-TYPE TRANSCRIPTIONAL REGULATOR GALS"/>
    <property type="match status" value="1"/>
</dbReference>
<dbReference type="Gene3D" id="3.40.50.2300">
    <property type="match status" value="2"/>
</dbReference>
<sequence length="351" mass="37324">MEPDPSPTAARPHPTGGRATLRDVARLAAVSPKTVSRVVNREPGVTDAKVAAVTAAIEKLGYRPNFTASSLRRANGRTATIGAVLENVANPFSSALHRAMEEVARERGVLILAGSVDEDPARERALISAFAGRQVDGLVVAPASSNQSYLTTEILGGTPVVFVDRPPVGIQADTVLIDNRAGARQAVGHLIAHGHRAIAYLGDLSSIATAQDRLLGYQEALASEGIRPCPEHIVQDMHTEEAAEQAVHRLLELDSPPTALFTAQNLVTIGAIRALRARHRQHAVALVGFDDFPLADLLEPGVTVVAQDPSAMGRLAASLIFRRLDGESWEPAVHEIRTQLIRRGSGEISAV</sequence>
<dbReference type="SUPFAM" id="SSF47413">
    <property type="entry name" value="lambda repressor-like DNA-binding domains"/>
    <property type="match status" value="1"/>
</dbReference>
<dbReference type="Pfam" id="PF13377">
    <property type="entry name" value="Peripla_BP_3"/>
    <property type="match status" value="1"/>
</dbReference>
<evidence type="ECO:0000313" key="5">
    <source>
        <dbReference type="EMBL" id="GAA3383558.1"/>
    </source>
</evidence>
<keyword evidence="2 5" id="KW-0238">DNA-binding</keyword>
<comment type="caution">
    <text evidence="5">The sequence shown here is derived from an EMBL/GenBank/DDBJ whole genome shotgun (WGS) entry which is preliminary data.</text>
</comment>
<dbReference type="InterPro" id="IPR028082">
    <property type="entry name" value="Peripla_BP_I"/>
</dbReference>
<proteinExistence type="predicted"/>
<dbReference type="GO" id="GO:0003677">
    <property type="term" value="F:DNA binding"/>
    <property type="evidence" value="ECO:0007669"/>
    <property type="project" value="UniProtKB-KW"/>
</dbReference>
<dbReference type="EMBL" id="BAAAYN010000006">
    <property type="protein sequence ID" value="GAA3383558.1"/>
    <property type="molecule type" value="Genomic_DNA"/>
</dbReference>
<dbReference type="Pfam" id="PF00356">
    <property type="entry name" value="LacI"/>
    <property type="match status" value="1"/>
</dbReference>
<dbReference type="PANTHER" id="PTHR30146">
    <property type="entry name" value="LACI-RELATED TRANSCRIPTIONAL REPRESSOR"/>
    <property type="match status" value="1"/>
</dbReference>
<dbReference type="Gene3D" id="1.10.260.40">
    <property type="entry name" value="lambda repressor-like DNA-binding domains"/>
    <property type="match status" value="1"/>
</dbReference>
<dbReference type="CDD" id="cd01392">
    <property type="entry name" value="HTH_LacI"/>
    <property type="match status" value="1"/>
</dbReference>
<dbReference type="RefSeq" id="WP_345726748.1">
    <property type="nucleotide sequence ID" value="NZ_BAAAYN010000006.1"/>
</dbReference>
<evidence type="ECO:0000256" key="2">
    <source>
        <dbReference type="ARBA" id="ARBA00023125"/>
    </source>
</evidence>
<keyword evidence="1" id="KW-0805">Transcription regulation</keyword>
<evidence type="ECO:0000313" key="6">
    <source>
        <dbReference type="Proteomes" id="UP001501676"/>
    </source>
</evidence>
<accession>A0ABP6SRJ6</accession>
<evidence type="ECO:0000256" key="3">
    <source>
        <dbReference type="ARBA" id="ARBA00023163"/>
    </source>
</evidence>
<dbReference type="InterPro" id="IPR000843">
    <property type="entry name" value="HTH_LacI"/>
</dbReference>
<name>A0ABP6SRJ6_9ACTN</name>
<dbReference type="PROSITE" id="PS00356">
    <property type="entry name" value="HTH_LACI_1"/>
    <property type="match status" value="1"/>
</dbReference>
<organism evidence="5 6">
    <name type="scientific">Cryptosporangium minutisporangium</name>
    <dbReference type="NCBI Taxonomy" id="113569"/>
    <lineage>
        <taxon>Bacteria</taxon>
        <taxon>Bacillati</taxon>
        <taxon>Actinomycetota</taxon>
        <taxon>Actinomycetes</taxon>
        <taxon>Cryptosporangiales</taxon>
        <taxon>Cryptosporangiaceae</taxon>
        <taxon>Cryptosporangium</taxon>
    </lineage>
</organism>
<dbReference type="InterPro" id="IPR010982">
    <property type="entry name" value="Lambda_DNA-bd_dom_sf"/>
</dbReference>
<keyword evidence="6" id="KW-1185">Reference proteome</keyword>
<reference evidence="6" key="1">
    <citation type="journal article" date="2019" name="Int. J. Syst. Evol. Microbiol.">
        <title>The Global Catalogue of Microorganisms (GCM) 10K type strain sequencing project: providing services to taxonomists for standard genome sequencing and annotation.</title>
        <authorList>
            <consortium name="The Broad Institute Genomics Platform"/>
            <consortium name="The Broad Institute Genome Sequencing Center for Infectious Disease"/>
            <person name="Wu L."/>
            <person name="Ma J."/>
        </authorList>
    </citation>
    <scope>NUCLEOTIDE SEQUENCE [LARGE SCALE GENOMIC DNA]</scope>
    <source>
        <strain evidence="6">JCM 9458</strain>
    </source>
</reference>
<keyword evidence="3" id="KW-0804">Transcription</keyword>
<feature type="domain" description="HTH lacI-type" evidence="4">
    <location>
        <begin position="19"/>
        <end position="73"/>
    </location>
</feature>
<dbReference type="PRINTS" id="PR00036">
    <property type="entry name" value="HTHLACI"/>
</dbReference>
<evidence type="ECO:0000256" key="1">
    <source>
        <dbReference type="ARBA" id="ARBA00023015"/>
    </source>
</evidence>
<gene>
    <name evidence="5" type="ORF">GCM10020369_09830</name>
</gene>
<dbReference type="InterPro" id="IPR046335">
    <property type="entry name" value="LacI/GalR-like_sensor"/>
</dbReference>
<protein>
    <submittedName>
        <fullName evidence="5">LacI family DNA-binding transcriptional regulator</fullName>
    </submittedName>
</protein>
<dbReference type="CDD" id="cd06267">
    <property type="entry name" value="PBP1_LacI_sugar_binding-like"/>
    <property type="match status" value="1"/>
</dbReference>
<dbReference type="SMART" id="SM00354">
    <property type="entry name" value="HTH_LACI"/>
    <property type="match status" value="1"/>
</dbReference>
<dbReference type="Proteomes" id="UP001501676">
    <property type="component" value="Unassembled WGS sequence"/>
</dbReference>
<dbReference type="PROSITE" id="PS50932">
    <property type="entry name" value="HTH_LACI_2"/>
    <property type="match status" value="1"/>
</dbReference>
<evidence type="ECO:0000259" key="4">
    <source>
        <dbReference type="PROSITE" id="PS50932"/>
    </source>
</evidence>
<dbReference type="SUPFAM" id="SSF53822">
    <property type="entry name" value="Periplasmic binding protein-like I"/>
    <property type="match status" value="1"/>
</dbReference>